<feature type="region of interest" description="Disordered" evidence="1">
    <location>
        <begin position="1"/>
        <end position="37"/>
    </location>
</feature>
<evidence type="ECO:0008006" key="4">
    <source>
        <dbReference type="Google" id="ProtNLM"/>
    </source>
</evidence>
<evidence type="ECO:0000256" key="1">
    <source>
        <dbReference type="SAM" id="MobiDB-lite"/>
    </source>
</evidence>
<feature type="compositionally biased region" description="Basic and acidic residues" evidence="1">
    <location>
        <begin position="16"/>
        <end position="37"/>
    </location>
</feature>
<accession>A0AAV1TQV5</accession>
<sequence>MSTESVVNEGSGEPGTSRDTESDVIERQGEQERGREEYLEGVERRIEAYENCAAALAAVTTCLEGLSGHLNAMQEATHQLNAFTSGWLAVWKRPSS</sequence>
<gene>
    <name evidence="2" type="ORF">PM001_LOCUS9925</name>
</gene>
<reference evidence="2" key="1">
    <citation type="submission" date="2024-01" db="EMBL/GenBank/DDBJ databases">
        <authorList>
            <person name="Webb A."/>
        </authorList>
    </citation>
    <scope>NUCLEOTIDE SEQUENCE</scope>
    <source>
        <strain evidence="2">Pm1</strain>
    </source>
</reference>
<dbReference type="AlphaFoldDB" id="A0AAV1TQV5"/>
<proteinExistence type="predicted"/>
<comment type="caution">
    <text evidence="2">The sequence shown here is derived from an EMBL/GenBank/DDBJ whole genome shotgun (WGS) entry which is preliminary data.</text>
</comment>
<dbReference type="EMBL" id="CAKLBY020000078">
    <property type="protein sequence ID" value="CAK7924775.1"/>
    <property type="molecule type" value="Genomic_DNA"/>
</dbReference>
<name>A0AAV1TQV5_9STRA</name>
<evidence type="ECO:0000313" key="3">
    <source>
        <dbReference type="Proteomes" id="UP001162060"/>
    </source>
</evidence>
<protein>
    <recommendedName>
        <fullName evidence="4">DASH complex subunit DAD1</fullName>
    </recommendedName>
</protein>
<evidence type="ECO:0000313" key="2">
    <source>
        <dbReference type="EMBL" id="CAK7924775.1"/>
    </source>
</evidence>
<dbReference type="Proteomes" id="UP001162060">
    <property type="component" value="Unassembled WGS sequence"/>
</dbReference>
<organism evidence="2 3">
    <name type="scientific">Peronospora matthiolae</name>
    <dbReference type="NCBI Taxonomy" id="2874970"/>
    <lineage>
        <taxon>Eukaryota</taxon>
        <taxon>Sar</taxon>
        <taxon>Stramenopiles</taxon>
        <taxon>Oomycota</taxon>
        <taxon>Peronosporomycetes</taxon>
        <taxon>Peronosporales</taxon>
        <taxon>Peronosporaceae</taxon>
        <taxon>Peronospora</taxon>
    </lineage>
</organism>